<keyword evidence="1" id="KW-1133">Transmembrane helix</keyword>
<keyword evidence="1" id="KW-0472">Membrane</keyword>
<feature type="transmembrane region" description="Helical" evidence="1">
    <location>
        <begin position="238"/>
        <end position="261"/>
    </location>
</feature>
<keyword evidence="3" id="KW-1185">Reference proteome</keyword>
<evidence type="ECO:0000313" key="2">
    <source>
        <dbReference type="EMBL" id="PRQ05446.1"/>
    </source>
</evidence>
<evidence type="ECO:0000313" key="3">
    <source>
        <dbReference type="Proteomes" id="UP000237968"/>
    </source>
</evidence>
<gene>
    <name evidence="2" type="ORF">ENSA5_02670</name>
</gene>
<proteinExistence type="predicted"/>
<dbReference type="OrthoDB" id="5512786at2"/>
<keyword evidence="1" id="KW-0812">Transmembrane</keyword>
<dbReference type="AlphaFoldDB" id="A0A2S9YK95"/>
<comment type="caution">
    <text evidence="2">The sequence shown here is derived from an EMBL/GenBank/DDBJ whole genome shotgun (WGS) entry which is preliminary data.</text>
</comment>
<name>A0A2S9YK95_9BACT</name>
<evidence type="ECO:0000256" key="1">
    <source>
        <dbReference type="SAM" id="Phobius"/>
    </source>
</evidence>
<accession>A0A2S9YK95</accession>
<organism evidence="2 3">
    <name type="scientific">Enhygromyxa salina</name>
    <dbReference type="NCBI Taxonomy" id="215803"/>
    <lineage>
        <taxon>Bacteria</taxon>
        <taxon>Pseudomonadati</taxon>
        <taxon>Myxococcota</taxon>
        <taxon>Polyangia</taxon>
        <taxon>Nannocystales</taxon>
        <taxon>Nannocystaceae</taxon>
        <taxon>Enhygromyxa</taxon>
    </lineage>
</organism>
<dbReference type="Proteomes" id="UP000237968">
    <property type="component" value="Unassembled WGS sequence"/>
</dbReference>
<reference evidence="2 3" key="1">
    <citation type="submission" date="2018-03" db="EMBL/GenBank/DDBJ databases">
        <title>Draft Genome Sequences of the Obligatory Marine Myxobacteria Enhygromyxa salina SWB005.</title>
        <authorList>
            <person name="Poehlein A."/>
            <person name="Moghaddam J.A."/>
            <person name="Harms H."/>
            <person name="Alanjari M."/>
            <person name="Koenig G.M."/>
            <person name="Daniel R."/>
            <person name="Schaeberle T.F."/>
        </authorList>
    </citation>
    <scope>NUCLEOTIDE SEQUENCE [LARGE SCALE GENOMIC DNA]</scope>
    <source>
        <strain evidence="2 3">SWB005</strain>
    </source>
</reference>
<dbReference type="RefSeq" id="WP_146155202.1">
    <property type="nucleotide sequence ID" value="NZ_PVNK01000013.1"/>
</dbReference>
<dbReference type="EMBL" id="PVNK01000013">
    <property type="protein sequence ID" value="PRQ05446.1"/>
    <property type="molecule type" value="Genomic_DNA"/>
</dbReference>
<feature type="transmembrane region" description="Helical" evidence="1">
    <location>
        <begin position="209"/>
        <end position="232"/>
    </location>
</feature>
<protein>
    <submittedName>
        <fullName evidence="2">Uncharacterized protein</fullName>
    </submittedName>
</protein>
<sequence length="279" mass="29929">MPELSREVMAALALAVFWIHVLLIAGAAWLDLRDLIGLRRALRPSATPVEGALGLARGVVRRGDGPGQTLARNVVEQIGRGKGEGLILFNDAAHRSEVFGGEVELDDGTRIEIGAVAGVVWPDRDARDRAAAPSSSDQVAEVEGQARRAKGFRREVEVRVGVGQRVWVGGRFTQAKGWRLEPGVAGSEGEAVLISASELDPRQWLGRRCWLIVGFILADLAIAAGCTVLALWPPLFDWVSMIGAGAALGFFLGVQPLGVSLNEGVRTPDRAYLRGSWSR</sequence>
<feature type="transmembrane region" description="Helical" evidence="1">
    <location>
        <begin position="12"/>
        <end position="30"/>
    </location>
</feature>